<gene>
    <name evidence="6" type="ORF">GA0061077_0067</name>
</gene>
<evidence type="ECO:0000256" key="1">
    <source>
        <dbReference type="ARBA" id="ARBA00005417"/>
    </source>
</evidence>
<dbReference type="PANTHER" id="PTHR43335">
    <property type="entry name" value="ABC TRANSPORTER, ATP-BINDING PROTEIN"/>
    <property type="match status" value="1"/>
</dbReference>
<dbReference type="OrthoDB" id="9804819at2"/>
<dbReference type="PROSITE" id="PS50893">
    <property type="entry name" value="ABC_TRANSPORTER_2"/>
    <property type="match status" value="1"/>
</dbReference>
<organism evidence="6 7">
    <name type="scientific">Bifidobacterium commune</name>
    <dbReference type="NCBI Taxonomy" id="1505727"/>
    <lineage>
        <taxon>Bacteria</taxon>
        <taxon>Bacillati</taxon>
        <taxon>Actinomycetota</taxon>
        <taxon>Actinomycetes</taxon>
        <taxon>Bifidobacteriales</taxon>
        <taxon>Bifidobacteriaceae</taxon>
        <taxon>Bifidobacterium</taxon>
    </lineage>
</organism>
<sequence>MVGIVQCKNVGFRYGEIVALSGVSFDLTCGVTGLLGVNGAGKSTLMRLLATLCKPSSGSIRISGKDVSKTSERTEARHHLGYLPQAFDVMGFSTLLANVEYAAWSHGVSESDVHRVAVEALKTVDLSDLRNRRARTLSGGQRQRLGIACATAHRPDLLLLDEPTVGVDPLQRAALRDLIGRLGHSSTVLVSTHLVEDIARLADHVLIVDQGRLAFDGTADDLASMSPDQTDRAAAIDRAFQQVVSG</sequence>
<protein>
    <submittedName>
        <fullName evidence="6">ABC-2 type transport system ATP-binding protein</fullName>
    </submittedName>
</protein>
<dbReference type="PANTHER" id="PTHR43335:SF2">
    <property type="entry name" value="ABC TRANSPORTER, ATP-BINDING PROTEIN"/>
    <property type="match status" value="1"/>
</dbReference>
<dbReference type="STRING" id="1505727.GA0061077_0067"/>
<dbReference type="InterPro" id="IPR027417">
    <property type="entry name" value="P-loop_NTPase"/>
</dbReference>
<feature type="domain" description="ABC transporter" evidence="5">
    <location>
        <begin position="5"/>
        <end position="235"/>
    </location>
</feature>
<dbReference type="InterPro" id="IPR017871">
    <property type="entry name" value="ABC_transporter-like_CS"/>
</dbReference>
<keyword evidence="3" id="KW-0547">Nucleotide-binding</keyword>
<dbReference type="InterPro" id="IPR003593">
    <property type="entry name" value="AAA+_ATPase"/>
</dbReference>
<keyword evidence="2" id="KW-0813">Transport</keyword>
<dbReference type="EMBL" id="FMBL01000001">
    <property type="protein sequence ID" value="SCC78024.1"/>
    <property type="molecule type" value="Genomic_DNA"/>
</dbReference>
<evidence type="ECO:0000256" key="3">
    <source>
        <dbReference type="ARBA" id="ARBA00022741"/>
    </source>
</evidence>
<dbReference type="Proteomes" id="UP000242610">
    <property type="component" value="Unassembled WGS sequence"/>
</dbReference>
<dbReference type="AlphaFoldDB" id="A0A1C4GZD4"/>
<dbReference type="Pfam" id="PF00005">
    <property type="entry name" value="ABC_tran"/>
    <property type="match status" value="1"/>
</dbReference>
<evidence type="ECO:0000259" key="5">
    <source>
        <dbReference type="PROSITE" id="PS50893"/>
    </source>
</evidence>
<dbReference type="GO" id="GO:0005524">
    <property type="term" value="F:ATP binding"/>
    <property type="evidence" value="ECO:0007669"/>
    <property type="project" value="UniProtKB-KW"/>
</dbReference>
<dbReference type="Gene3D" id="3.40.50.300">
    <property type="entry name" value="P-loop containing nucleotide triphosphate hydrolases"/>
    <property type="match status" value="1"/>
</dbReference>
<dbReference type="PROSITE" id="PS00211">
    <property type="entry name" value="ABC_TRANSPORTER_1"/>
    <property type="match status" value="1"/>
</dbReference>
<evidence type="ECO:0000313" key="6">
    <source>
        <dbReference type="EMBL" id="SCC78024.1"/>
    </source>
</evidence>
<comment type="similarity">
    <text evidence="1">Belongs to the ABC transporter superfamily.</text>
</comment>
<dbReference type="GO" id="GO:0016887">
    <property type="term" value="F:ATP hydrolysis activity"/>
    <property type="evidence" value="ECO:0007669"/>
    <property type="project" value="InterPro"/>
</dbReference>
<evidence type="ECO:0000256" key="2">
    <source>
        <dbReference type="ARBA" id="ARBA00022448"/>
    </source>
</evidence>
<name>A0A1C4GZD4_9BIFI</name>
<dbReference type="SUPFAM" id="SSF52540">
    <property type="entry name" value="P-loop containing nucleoside triphosphate hydrolases"/>
    <property type="match status" value="1"/>
</dbReference>
<evidence type="ECO:0000256" key="4">
    <source>
        <dbReference type="ARBA" id="ARBA00022840"/>
    </source>
</evidence>
<dbReference type="RefSeq" id="WP_091846972.1">
    <property type="nucleotide sequence ID" value="NZ_FMBL01000001.1"/>
</dbReference>
<reference evidence="7" key="1">
    <citation type="submission" date="2016-08" db="EMBL/GenBank/DDBJ databases">
        <authorList>
            <person name="Varghese N."/>
            <person name="Submissions Spin"/>
        </authorList>
    </citation>
    <scope>NUCLEOTIDE SEQUENCE [LARGE SCALE GENOMIC DNA]</scope>
    <source>
        <strain evidence="7">R-52791</strain>
    </source>
</reference>
<dbReference type="SMART" id="SM00382">
    <property type="entry name" value="AAA"/>
    <property type="match status" value="1"/>
</dbReference>
<evidence type="ECO:0000313" key="7">
    <source>
        <dbReference type="Proteomes" id="UP000242610"/>
    </source>
</evidence>
<keyword evidence="4 6" id="KW-0067">ATP-binding</keyword>
<proteinExistence type="inferred from homology"/>
<keyword evidence="7" id="KW-1185">Reference proteome</keyword>
<dbReference type="InterPro" id="IPR003439">
    <property type="entry name" value="ABC_transporter-like_ATP-bd"/>
</dbReference>
<accession>A0A1C4GZD4</accession>